<keyword evidence="2 7" id="KW-0813">Transport</keyword>
<keyword evidence="4 7" id="KW-0812">Transmembrane</keyword>
<evidence type="ECO:0000256" key="6">
    <source>
        <dbReference type="ARBA" id="ARBA00023136"/>
    </source>
</evidence>
<organism evidence="10 11">
    <name type="scientific">Streptomyces prasinopilosus</name>
    <dbReference type="NCBI Taxonomy" id="67344"/>
    <lineage>
        <taxon>Bacteria</taxon>
        <taxon>Bacillati</taxon>
        <taxon>Actinomycetota</taxon>
        <taxon>Actinomycetes</taxon>
        <taxon>Kitasatosporales</taxon>
        <taxon>Streptomycetaceae</taxon>
        <taxon>Streptomyces</taxon>
    </lineage>
</organism>
<dbReference type="CDD" id="cd06261">
    <property type="entry name" value="TM_PBP2"/>
    <property type="match status" value="1"/>
</dbReference>
<evidence type="ECO:0000256" key="2">
    <source>
        <dbReference type="ARBA" id="ARBA00022448"/>
    </source>
</evidence>
<evidence type="ECO:0000256" key="1">
    <source>
        <dbReference type="ARBA" id="ARBA00004651"/>
    </source>
</evidence>
<dbReference type="AlphaFoldDB" id="A0A1G6RU19"/>
<feature type="transmembrane region" description="Helical" evidence="7">
    <location>
        <begin position="279"/>
        <end position="297"/>
    </location>
</feature>
<dbReference type="Proteomes" id="UP000182100">
    <property type="component" value="Unassembled WGS sequence"/>
</dbReference>
<protein>
    <submittedName>
        <fullName evidence="10">Raffinose/stachyose/melibiose transport system permease protein</fullName>
    </submittedName>
</protein>
<evidence type="ECO:0000256" key="8">
    <source>
        <dbReference type="SAM" id="MobiDB-lite"/>
    </source>
</evidence>
<evidence type="ECO:0000313" key="10">
    <source>
        <dbReference type="EMBL" id="SDD08180.1"/>
    </source>
</evidence>
<reference evidence="11" key="1">
    <citation type="submission" date="2016-10" db="EMBL/GenBank/DDBJ databases">
        <authorList>
            <person name="Varghese N."/>
            <person name="Submissions S."/>
        </authorList>
    </citation>
    <scope>NUCLEOTIDE SEQUENCE [LARGE SCALE GENOMIC DNA]</scope>
    <source>
        <strain evidence="11">CGMCC 4.3504</strain>
    </source>
</reference>
<comment type="similarity">
    <text evidence="7">Belongs to the binding-protein-dependent transport system permease family.</text>
</comment>
<accession>A0A1G6RU19</accession>
<keyword evidence="6 7" id="KW-0472">Membrane</keyword>
<dbReference type="Pfam" id="PF00528">
    <property type="entry name" value="BPD_transp_1"/>
    <property type="match status" value="1"/>
</dbReference>
<keyword evidence="3" id="KW-1003">Cell membrane</keyword>
<feature type="domain" description="ABC transmembrane type-1" evidence="9">
    <location>
        <begin position="106"/>
        <end position="297"/>
    </location>
</feature>
<dbReference type="InterPro" id="IPR000515">
    <property type="entry name" value="MetI-like"/>
</dbReference>
<feature type="transmembrane region" description="Helical" evidence="7">
    <location>
        <begin position="141"/>
        <end position="165"/>
    </location>
</feature>
<dbReference type="STRING" id="67344.SAMN05216505_10519"/>
<evidence type="ECO:0000256" key="4">
    <source>
        <dbReference type="ARBA" id="ARBA00022692"/>
    </source>
</evidence>
<evidence type="ECO:0000256" key="3">
    <source>
        <dbReference type="ARBA" id="ARBA00022475"/>
    </source>
</evidence>
<evidence type="ECO:0000256" key="7">
    <source>
        <dbReference type="RuleBase" id="RU363032"/>
    </source>
</evidence>
<dbReference type="Gene3D" id="1.10.3720.10">
    <property type="entry name" value="MetI-like"/>
    <property type="match status" value="1"/>
</dbReference>
<dbReference type="PANTHER" id="PTHR43744">
    <property type="entry name" value="ABC TRANSPORTER PERMEASE PROTEIN MG189-RELATED-RELATED"/>
    <property type="match status" value="1"/>
</dbReference>
<keyword evidence="5 7" id="KW-1133">Transmembrane helix</keyword>
<dbReference type="SUPFAM" id="SSF161098">
    <property type="entry name" value="MetI-like"/>
    <property type="match status" value="1"/>
</dbReference>
<dbReference type="InterPro" id="IPR035906">
    <property type="entry name" value="MetI-like_sf"/>
</dbReference>
<proteinExistence type="inferred from homology"/>
<feature type="transmembrane region" description="Helical" evidence="7">
    <location>
        <begin position="177"/>
        <end position="197"/>
    </location>
</feature>
<evidence type="ECO:0000259" key="9">
    <source>
        <dbReference type="PROSITE" id="PS50928"/>
    </source>
</evidence>
<feature type="transmembrane region" description="Helical" evidence="7">
    <location>
        <begin position="110"/>
        <end position="129"/>
    </location>
</feature>
<keyword evidence="11" id="KW-1185">Reference proteome</keyword>
<dbReference type="GO" id="GO:0055085">
    <property type="term" value="P:transmembrane transport"/>
    <property type="evidence" value="ECO:0007669"/>
    <property type="project" value="InterPro"/>
</dbReference>
<feature type="transmembrane region" description="Helical" evidence="7">
    <location>
        <begin position="218"/>
        <end position="243"/>
    </location>
</feature>
<sequence>MTHPRKRTALRASASAPVPPAGSAGGPAPGTGSGPRPPRRRLLRTLPLHLVLIAVGAVMAVPLLYVVLSGFKSTDQLSGNPVGLPDPWVGTNYTGILASGDFWRLVGNSTLIAVATALIVVAVSALAAFSFARFAFRGREVLFTLFTMGLMFPFAVAALPLFLLLRSMGLLDNPLGVILPQAAFGLPMTIIILRGFFRQIPGELEEAATLDGCSPFGFFWRVLLPMARPALGTVSVLAVVTSWNNFFLPLLVFTDDTWWTIPIGVQQFQGQYSADTARVFAYLVLAMVPALAFYSVAERQLVGGLTAGATKG</sequence>
<feature type="transmembrane region" description="Helical" evidence="7">
    <location>
        <begin position="46"/>
        <end position="68"/>
    </location>
</feature>
<dbReference type="EMBL" id="FMZK01000005">
    <property type="protein sequence ID" value="SDD08180.1"/>
    <property type="molecule type" value="Genomic_DNA"/>
</dbReference>
<dbReference type="PROSITE" id="PS50928">
    <property type="entry name" value="ABC_TM1"/>
    <property type="match status" value="1"/>
</dbReference>
<evidence type="ECO:0000256" key="5">
    <source>
        <dbReference type="ARBA" id="ARBA00022989"/>
    </source>
</evidence>
<feature type="compositionally biased region" description="Gly residues" evidence="8">
    <location>
        <begin position="23"/>
        <end position="33"/>
    </location>
</feature>
<name>A0A1G6RU19_9ACTN</name>
<feature type="region of interest" description="Disordered" evidence="8">
    <location>
        <begin position="1"/>
        <end position="39"/>
    </location>
</feature>
<dbReference type="GO" id="GO:0005886">
    <property type="term" value="C:plasma membrane"/>
    <property type="evidence" value="ECO:0007669"/>
    <property type="project" value="UniProtKB-SubCell"/>
</dbReference>
<comment type="subcellular location">
    <subcellularLocation>
        <location evidence="1 7">Cell membrane</location>
        <topology evidence="1 7">Multi-pass membrane protein</topology>
    </subcellularLocation>
</comment>
<dbReference type="PANTHER" id="PTHR43744:SF12">
    <property type="entry name" value="ABC TRANSPORTER PERMEASE PROTEIN MG189-RELATED"/>
    <property type="match status" value="1"/>
</dbReference>
<gene>
    <name evidence="10" type="ORF">SAMN05216505_10519</name>
</gene>
<evidence type="ECO:0000313" key="11">
    <source>
        <dbReference type="Proteomes" id="UP000182100"/>
    </source>
</evidence>